<sequence>MLEFTTYRTLVTASFLAASCSNCVSTSSPGSCTYRTTEPRMKQFFTDSICGYFSGSVTLISVSFMLRYWSTECSVPQILRSFFSSTTTSFPTRDLKKE</sequence>
<protein>
    <submittedName>
        <fullName evidence="1">Putative secreted protein</fullName>
    </submittedName>
</protein>
<name>A0A2M4C952_9DIPT</name>
<dbReference type="EMBL" id="GGFJ01012634">
    <property type="protein sequence ID" value="MBW61775.1"/>
    <property type="molecule type" value="Transcribed_RNA"/>
</dbReference>
<evidence type="ECO:0000313" key="1">
    <source>
        <dbReference type="EMBL" id="MBW61775.1"/>
    </source>
</evidence>
<proteinExistence type="predicted"/>
<reference evidence="1" key="1">
    <citation type="submission" date="2018-01" db="EMBL/GenBank/DDBJ databases">
        <title>An insight into the sialome of Amazonian anophelines.</title>
        <authorList>
            <person name="Ribeiro J.M."/>
            <person name="Scarpassa V."/>
            <person name="Calvo E."/>
        </authorList>
    </citation>
    <scope>NUCLEOTIDE SEQUENCE</scope>
    <source>
        <tissue evidence="1">Salivary glands</tissue>
    </source>
</reference>
<organism evidence="1">
    <name type="scientific">Anopheles marajoara</name>
    <dbReference type="NCBI Taxonomy" id="58244"/>
    <lineage>
        <taxon>Eukaryota</taxon>
        <taxon>Metazoa</taxon>
        <taxon>Ecdysozoa</taxon>
        <taxon>Arthropoda</taxon>
        <taxon>Hexapoda</taxon>
        <taxon>Insecta</taxon>
        <taxon>Pterygota</taxon>
        <taxon>Neoptera</taxon>
        <taxon>Endopterygota</taxon>
        <taxon>Diptera</taxon>
        <taxon>Nematocera</taxon>
        <taxon>Culicoidea</taxon>
        <taxon>Culicidae</taxon>
        <taxon>Anophelinae</taxon>
        <taxon>Anopheles</taxon>
    </lineage>
</organism>
<accession>A0A2M4C952</accession>
<dbReference type="AlphaFoldDB" id="A0A2M4C952"/>